<dbReference type="Gene3D" id="3.40.50.300">
    <property type="entry name" value="P-loop containing nucleotide triphosphate hydrolases"/>
    <property type="match status" value="1"/>
</dbReference>
<gene>
    <name evidence="4" type="ORF">AGERDE_LOCUS10486</name>
</gene>
<dbReference type="EMBL" id="CAJVPL010003303">
    <property type="protein sequence ID" value="CAG8630137.1"/>
    <property type="molecule type" value="Genomic_DNA"/>
</dbReference>
<name>A0A9N9D9G5_9GLOM</name>
<feature type="non-terminal residue" evidence="4">
    <location>
        <position position="1"/>
    </location>
</feature>
<proteinExistence type="predicted"/>
<dbReference type="SUPFAM" id="SSF54814">
    <property type="entry name" value="Prokaryotic type KH domain (KH-domain type II)"/>
    <property type="match status" value="1"/>
</dbReference>
<dbReference type="GO" id="GO:0005525">
    <property type="term" value="F:GTP binding"/>
    <property type="evidence" value="ECO:0007669"/>
    <property type="project" value="InterPro"/>
</dbReference>
<dbReference type="InterPro" id="IPR009019">
    <property type="entry name" value="KH_sf_prok-type"/>
</dbReference>
<dbReference type="GO" id="GO:0000028">
    <property type="term" value="P:ribosomal small subunit assembly"/>
    <property type="evidence" value="ECO:0007669"/>
    <property type="project" value="TreeGrafter"/>
</dbReference>
<dbReference type="PANTHER" id="PTHR42698">
    <property type="entry name" value="GTPASE ERA"/>
    <property type="match status" value="1"/>
</dbReference>
<dbReference type="InterPro" id="IPR027417">
    <property type="entry name" value="P-loop_NTPase"/>
</dbReference>
<protein>
    <submittedName>
        <fullName evidence="4">2856_t:CDS:1</fullName>
    </submittedName>
</protein>
<keyword evidence="5" id="KW-1185">Reference proteome</keyword>
<dbReference type="SUPFAM" id="SSF52540">
    <property type="entry name" value="P-loop containing nucleoside triphosphate hydrolases"/>
    <property type="match status" value="1"/>
</dbReference>
<feature type="domain" description="KH type-2" evidence="3">
    <location>
        <begin position="119"/>
        <end position="196"/>
    </location>
</feature>
<evidence type="ECO:0000259" key="3">
    <source>
        <dbReference type="PROSITE" id="PS50823"/>
    </source>
</evidence>
<dbReference type="Pfam" id="PF07650">
    <property type="entry name" value="KH_2"/>
    <property type="match status" value="1"/>
</dbReference>
<evidence type="ECO:0000256" key="1">
    <source>
        <dbReference type="ARBA" id="ARBA00022884"/>
    </source>
</evidence>
<dbReference type="CDD" id="cd22534">
    <property type="entry name" value="KH-II_Era"/>
    <property type="match status" value="1"/>
</dbReference>
<keyword evidence="1 2" id="KW-0694">RNA-binding</keyword>
<dbReference type="InterPro" id="IPR005662">
    <property type="entry name" value="GTPase_Era-like"/>
</dbReference>
<organism evidence="4 5">
    <name type="scientific">Ambispora gerdemannii</name>
    <dbReference type="NCBI Taxonomy" id="144530"/>
    <lineage>
        <taxon>Eukaryota</taxon>
        <taxon>Fungi</taxon>
        <taxon>Fungi incertae sedis</taxon>
        <taxon>Mucoromycota</taxon>
        <taxon>Glomeromycotina</taxon>
        <taxon>Glomeromycetes</taxon>
        <taxon>Archaeosporales</taxon>
        <taxon>Ambisporaceae</taxon>
        <taxon>Ambispora</taxon>
    </lineage>
</organism>
<dbReference type="AlphaFoldDB" id="A0A9N9D9G5"/>
<dbReference type="InterPro" id="IPR004044">
    <property type="entry name" value="KH_dom_type_2"/>
</dbReference>
<dbReference type="OrthoDB" id="188276at2759"/>
<dbReference type="GO" id="GO:0043024">
    <property type="term" value="F:ribosomal small subunit binding"/>
    <property type="evidence" value="ECO:0007669"/>
    <property type="project" value="TreeGrafter"/>
</dbReference>
<dbReference type="Proteomes" id="UP000789831">
    <property type="component" value="Unassembled WGS sequence"/>
</dbReference>
<accession>A0A9N9D9G5</accession>
<dbReference type="GO" id="GO:0019843">
    <property type="term" value="F:rRNA binding"/>
    <property type="evidence" value="ECO:0007669"/>
    <property type="project" value="TreeGrafter"/>
</dbReference>
<evidence type="ECO:0000313" key="4">
    <source>
        <dbReference type="EMBL" id="CAG8630137.1"/>
    </source>
</evidence>
<comment type="caution">
    <text evidence="4">The sequence shown here is derived from an EMBL/GenBank/DDBJ whole genome shotgun (WGS) entry which is preliminary data.</text>
</comment>
<dbReference type="InterPro" id="IPR015946">
    <property type="entry name" value="KH_dom-like_a/b"/>
</dbReference>
<sequence length="200" mass="23482">LVLVDAYRAAHHSTFTENWMFNRLNEYQLPATLILNKIDLLSNKNVIPQLNETYSRMYSHIVDNIAISALNNYNLTALKGLLFSKTRPHKWLYSPEQKVEMGELKRVEEFIRVEFFKKLKSYLPYMLTQENLGWTELDDGTLRIDQIIYVEKNSQEKIIIGKQGNIISDVALCAQEEISKTLKRSVKLFLTVRKKPQFRR</sequence>
<evidence type="ECO:0000313" key="5">
    <source>
        <dbReference type="Proteomes" id="UP000789831"/>
    </source>
</evidence>
<dbReference type="PANTHER" id="PTHR42698:SF1">
    <property type="entry name" value="GTPASE ERA, MITOCHONDRIAL"/>
    <property type="match status" value="1"/>
</dbReference>
<dbReference type="Gene3D" id="3.30.300.20">
    <property type="match status" value="1"/>
</dbReference>
<reference evidence="4" key="1">
    <citation type="submission" date="2021-06" db="EMBL/GenBank/DDBJ databases">
        <authorList>
            <person name="Kallberg Y."/>
            <person name="Tangrot J."/>
            <person name="Rosling A."/>
        </authorList>
    </citation>
    <scope>NUCLEOTIDE SEQUENCE</scope>
    <source>
        <strain evidence="4">MT106</strain>
    </source>
</reference>
<evidence type="ECO:0000256" key="2">
    <source>
        <dbReference type="PROSITE-ProRule" id="PRU00118"/>
    </source>
</evidence>
<dbReference type="PROSITE" id="PS50823">
    <property type="entry name" value="KH_TYPE_2"/>
    <property type="match status" value="1"/>
</dbReference>